<dbReference type="GO" id="GO:0003700">
    <property type="term" value="F:DNA-binding transcription factor activity"/>
    <property type="evidence" value="ECO:0007669"/>
    <property type="project" value="InterPro"/>
</dbReference>
<dbReference type="Proteomes" id="UP000451233">
    <property type="component" value="Unassembled WGS sequence"/>
</dbReference>
<keyword evidence="7" id="KW-1185">Reference proteome</keyword>
<evidence type="ECO:0000259" key="5">
    <source>
        <dbReference type="PROSITE" id="PS50931"/>
    </source>
</evidence>
<dbReference type="SUPFAM" id="SSF53850">
    <property type="entry name" value="Periplasmic binding protein-like II"/>
    <property type="match status" value="1"/>
</dbReference>
<proteinExistence type="inferred from homology"/>
<keyword evidence="2" id="KW-0805">Transcription regulation</keyword>
<dbReference type="Pfam" id="PF03466">
    <property type="entry name" value="LysR_substrate"/>
    <property type="match status" value="1"/>
</dbReference>
<dbReference type="InterPro" id="IPR036388">
    <property type="entry name" value="WH-like_DNA-bd_sf"/>
</dbReference>
<comment type="similarity">
    <text evidence="1">Belongs to the LysR transcriptional regulatory family.</text>
</comment>
<evidence type="ECO:0000313" key="7">
    <source>
        <dbReference type="Proteomes" id="UP000451233"/>
    </source>
</evidence>
<feature type="domain" description="HTH lysR-type" evidence="5">
    <location>
        <begin position="1"/>
        <end position="58"/>
    </location>
</feature>
<evidence type="ECO:0000256" key="4">
    <source>
        <dbReference type="ARBA" id="ARBA00023163"/>
    </source>
</evidence>
<sequence length="300" mass="33500">MLSQSHQVFLKVAALLSFSKASEVLFISQPAVSKHIRQLERHYKASLFERKRNTIELTSTGKVLNSYLLQALQIERQLEFEMSTLQHQSDATGHLVVGASTTVALYIIPKVLSGFHRQHPQLEIRLVNRNAENITTALLNHEIDLGIVEVENKLTAITYQHFITDEIIAVCAAQSNVTRKETLTITDLVTLPIALRERGSGTLAALGQALLKNGIKITDLQVKVRLGGTEALKNFLLADPSIGFLPKRSVIKELASGELVQLNIPGLQVTRDFFFIQRKGSEEFSLTKHFIRYCSAVYNL</sequence>
<name>A0A7K1XTG6_9SPHI</name>
<dbReference type="PANTHER" id="PTHR30126">
    <property type="entry name" value="HTH-TYPE TRANSCRIPTIONAL REGULATOR"/>
    <property type="match status" value="1"/>
</dbReference>
<dbReference type="Gene3D" id="3.40.190.290">
    <property type="match status" value="1"/>
</dbReference>
<dbReference type="InterPro" id="IPR036390">
    <property type="entry name" value="WH_DNA-bd_sf"/>
</dbReference>
<dbReference type="GO" id="GO:0000976">
    <property type="term" value="F:transcription cis-regulatory region binding"/>
    <property type="evidence" value="ECO:0007669"/>
    <property type="project" value="TreeGrafter"/>
</dbReference>
<dbReference type="PROSITE" id="PS50931">
    <property type="entry name" value="HTH_LYSR"/>
    <property type="match status" value="1"/>
</dbReference>
<evidence type="ECO:0000256" key="3">
    <source>
        <dbReference type="ARBA" id="ARBA00023125"/>
    </source>
</evidence>
<evidence type="ECO:0000256" key="2">
    <source>
        <dbReference type="ARBA" id="ARBA00023015"/>
    </source>
</evidence>
<protein>
    <submittedName>
        <fullName evidence="6">LysR family transcriptional regulator</fullName>
    </submittedName>
</protein>
<dbReference type="InterPro" id="IPR000847">
    <property type="entry name" value="LysR_HTH_N"/>
</dbReference>
<dbReference type="PRINTS" id="PR00039">
    <property type="entry name" value="HTHLYSR"/>
</dbReference>
<evidence type="ECO:0000313" key="6">
    <source>
        <dbReference type="EMBL" id="MXV14252.1"/>
    </source>
</evidence>
<dbReference type="RefSeq" id="WP_160905237.1">
    <property type="nucleotide sequence ID" value="NZ_WVHS01000001.1"/>
</dbReference>
<organism evidence="6 7">
    <name type="scientific">Hufsiella ginkgonis</name>
    <dbReference type="NCBI Taxonomy" id="2695274"/>
    <lineage>
        <taxon>Bacteria</taxon>
        <taxon>Pseudomonadati</taxon>
        <taxon>Bacteroidota</taxon>
        <taxon>Sphingobacteriia</taxon>
        <taxon>Sphingobacteriales</taxon>
        <taxon>Sphingobacteriaceae</taxon>
        <taxon>Hufsiella</taxon>
    </lineage>
</organism>
<reference evidence="6 7" key="1">
    <citation type="submission" date="2019-11" db="EMBL/GenBank/DDBJ databases">
        <title>Pedobacter sp. HMF7056 Genome sequencing and assembly.</title>
        <authorList>
            <person name="Kang H."/>
            <person name="Kim H."/>
            <person name="Joh K."/>
        </authorList>
    </citation>
    <scope>NUCLEOTIDE SEQUENCE [LARGE SCALE GENOMIC DNA]</scope>
    <source>
        <strain evidence="6 7">HMF7056</strain>
    </source>
</reference>
<dbReference type="AlphaFoldDB" id="A0A7K1XTG6"/>
<keyword evidence="3" id="KW-0238">DNA-binding</keyword>
<comment type="caution">
    <text evidence="6">The sequence shown here is derived from an EMBL/GenBank/DDBJ whole genome shotgun (WGS) entry which is preliminary data.</text>
</comment>
<gene>
    <name evidence="6" type="ORF">GS398_03000</name>
</gene>
<dbReference type="Gene3D" id="1.10.10.10">
    <property type="entry name" value="Winged helix-like DNA-binding domain superfamily/Winged helix DNA-binding domain"/>
    <property type="match status" value="1"/>
</dbReference>
<dbReference type="InterPro" id="IPR005119">
    <property type="entry name" value="LysR_subst-bd"/>
</dbReference>
<dbReference type="EMBL" id="WVHS01000001">
    <property type="protein sequence ID" value="MXV14252.1"/>
    <property type="molecule type" value="Genomic_DNA"/>
</dbReference>
<accession>A0A7K1XTG6</accession>
<dbReference type="SUPFAM" id="SSF46785">
    <property type="entry name" value="Winged helix' DNA-binding domain"/>
    <property type="match status" value="1"/>
</dbReference>
<dbReference type="Pfam" id="PF00126">
    <property type="entry name" value="HTH_1"/>
    <property type="match status" value="1"/>
</dbReference>
<keyword evidence="4" id="KW-0804">Transcription</keyword>
<dbReference type="PANTHER" id="PTHR30126:SF39">
    <property type="entry name" value="HTH-TYPE TRANSCRIPTIONAL REGULATOR CYSL"/>
    <property type="match status" value="1"/>
</dbReference>
<evidence type="ECO:0000256" key="1">
    <source>
        <dbReference type="ARBA" id="ARBA00009437"/>
    </source>
</evidence>